<organism evidence="9">
    <name type="scientific">Staphylothermus marinus</name>
    <dbReference type="NCBI Taxonomy" id="2280"/>
    <lineage>
        <taxon>Archaea</taxon>
        <taxon>Thermoproteota</taxon>
        <taxon>Thermoprotei</taxon>
        <taxon>Desulfurococcales</taxon>
        <taxon>Desulfurococcaceae</taxon>
        <taxon>Staphylothermus</taxon>
    </lineage>
</organism>
<dbReference type="PANTHER" id="PTHR30389">
    <property type="entry name" value="FUMARATE HYDRATASE-RELATED"/>
    <property type="match status" value="1"/>
</dbReference>
<evidence type="ECO:0000313" key="10">
    <source>
        <dbReference type="EMBL" id="HGU64696.1"/>
    </source>
</evidence>
<proteinExistence type="inferred from homology"/>
<comment type="caution">
    <text evidence="9">The sequence shown here is derived from an EMBL/GenBank/DDBJ whole genome shotgun (WGS) entry which is preliminary data.</text>
</comment>
<gene>
    <name evidence="10" type="ORF">ENT92_00570</name>
    <name evidence="9" type="ORF">ENU14_00930</name>
</gene>
<dbReference type="Pfam" id="PF05681">
    <property type="entry name" value="Fumerase"/>
    <property type="match status" value="1"/>
</dbReference>
<keyword evidence="5" id="KW-0411">Iron-sulfur</keyword>
<evidence type="ECO:0000256" key="7">
    <source>
        <dbReference type="SAM" id="Coils"/>
    </source>
</evidence>
<evidence type="ECO:0000256" key="1">
    <source>
        <dbReference type="ARBA" id="ARBA00008876"/>
    </source>
</evidence>
<dbReference type="GO" id="GO:0004333">
    <property type="term" value="F:fumarate hydratase activity"/>
    <property type="evidence" value="ECO:0007669"/>
    <property type="project" value="UniProtKB-EC"/>
</dbReference>
<evidence type="ECO:0000256" key="4">
    <source>
        <dbReference type="ARBA" id="ARBA00023004"/>
    </source>
</evidence>
<sequence length="297" mass="32144">MTYSKSLEELRNTLENAIVEALEKAVNDLPVDVINALKKAYENEESEIAKAQLKSILDNVEIASSKRRPICQDTGLINYYVRVGCRFPLINKIEEIIVNATKKATLQIPLRPNTVNPLTGENPGDNTGRYVPVTHIELTESDEIVIDIVPKGGGSESMTILKMPPPGRGLAAVKEIVIDAVLTAGAQPCPPTILGVGIGGGADTAVYLAKKQANVRKIGSSNPDPVLDKLEKELFNAINELGIGVMGLGGKTTVLAVHIDYAHRHPAAYPVAVAFQCWAARRSTVYMDSKGYYRITQ</sequence>
<keyword evidence="4" id="KW-0408">Iron</keyword>
<dbReference type="EC" id="4.2.1.2" evidence="9"/>
<evidence type="ECO:0000256" key="2">
    <source>
        <dbReference type="ARBA" id="ARBA00022485"/>
    </source>
</evidence>
<evidence type="ECO:0000259" key="8">
    <source>
        <dbReference type="Pfam" id="PF05681"/>
    </source>
</evidence>
<feature type="domain" description="Fe-S hydro-lyase tartrate dehydratase alpha-type catalytic" evidence="8">
    <location>
        <begin position="16"/>
        <end position="285"/>
    </location>
</feature>
<keyword evidence="3" id="KW-0479">Metal-binding</keyword>
<dbReference type="GO" id="GO:0046872">
    <property type="term" value="F:metal ion binding"/>
    <property type="evidence" value="ECO:0007669"/>
    <property type="project" value="UniProtKB-KW"/>
</dbReference>
<protein>
    <submittedName>
        <fullName evidence="9">Fumarate hydratase</fullName>
        <ecNumber evidence="9">4.2.1.2</ecNumber>
    </submittedName>
</protein>
<dbReference type="NCBIfam" id="NF004885">
    <property type="entry name" value="PRK06246.1"/>
    <property type="match status" value="1"/>
</dbReference>
<evidence type="ECO:0000256" key="3">
    <source>
        <dbReference type="ARBA" id="ARBA00022723"/>
    </source>
</evidence>
<evidence type="ECO:0000256" key="6">
    <source>
        <dbReference type="ARBA" id="ARBA00023239"/>
    </source>
</evidence>
<evidence type="ECO:0000313" key="9">
    <source>
        <dbReference type="EMBL" id="HGM58145.1"/>
    </source>
</evidence>
<dbReference type="InterPro" id="IPR051208">
    <property type="entry name" value="Class-I_Fumarase/Tartrate_DH"/>
</dbReference>
<name>A0A7C4H8G3_STAMA</name>
<comment type="similarity">
    <text evidence="1">Belongs to the class-I fumarase family.</text>
</comment>
<dbReference type="GO" id="GO:0051539">
    <property type="term" value="F:4 iron, 4 sulfur cluster binding"/>
    <property type="evidence" value="ECO:0007669"/>
    <property type="project" value="UniProtKB-KW"/>
</dbReference>
<dbReference type="NCBIfam" id="TIGR00722">
    <property type="entry name" value="ttdA_fumA_fumB"/>
    <property type="match status" value="1"/>
</dbReference>
<dbReference type="InterPro" id="IPR004646">
    <property type="entry name" value="Fe-S_hydro-lyase_TtdA-typ_cat"/>
</dbReference>
<evidence type="ECO:0000256" key="5">
    <source>
        <dbReference type="ARBA" id="ARBA00023014"/>
    </source>
</evidence>
<reference evidence="9" key="1">
    <citation type="journal article" date="2020" name="mSystems">
        <title>Genome- and Community-Level Interaction Insights into Carbon Utilization and Element Cycling Functions of Hydrothermarchaeota in Hydrothermal Sediment.</title>
        <authorList>
            <person name="Zhou Z."/>
            <person name="Liu Y."/>
            <person name="Xu W."/>
            <person name="Pan J."/>
            <person name="Luo Z.H."/>
            <person name="Li M."/>
        </authorList>
    </citation>
    <scope>NUCLEOTIDE SEQUENCE [LARGE SCALE GENOMIC DNA]</scope>
    <source>
        <strain evidence="10">SpSt-622</strain>
        <strain evidence="9">SpSt-642</strain>
    </source>
</reference>
<keyword evidence="2" id="KW-0004">4Fe-4S</keyword>
<dbReference type="PANTHER" id="PTHR30389:SF17">
    <property type="entry name" value="L(+)-TARTRATE DEHYDRATASE SUBUNIT ALPHA-RELATED"/>
    <property type="match status" value="1"/>
</dbReference>
<accession>A0A7C4H8G3</accession>
<keyword evidence="7" id="KW-0175">Coiled coil</keyword>
<keyword evidence="6 9" id="KW-0456">Lyase</keyword>
<feature type="coiled-coil region" evidence="7">
    <location>
        <begin position="4"/>
        <end position="54"/>
    </location>
</feature>
<dbReference type="AlphaFoldDB" id="A0A7C4H8G3"/>
<dbReference type="EMBL" id="DTAN01000026">
    <property type="protein sequence ID" value="HGU64696.1"/>
    <property type="molecule type" value="Genomic_DNA"/>
</dbReference>
<dbReference type="EMBL" id="DTBJ01000013">
    <property type="protein sequence ID" value="HGM58145.1"/>
    <property type="molecule type" value="Genomic_DNA"/>
</dbReference>